<dbReference type="STRING" id="1162668.LFE_0779"/>
<dbReference type="Proteomes" id="UP000007382">
    <property type="component" value="Chromosome"/>
</dbReference>
<dbReference type="AlphaFoldDB" id="I0IMJ5"/>
<dbReference type="KEGG" id="lfc:LFE_0779"/>
<protein>
    <submittedName>
        <fullName evidence="2">Uncharacterized protein</fullName>
    </submittedName>
</protein>
<gene>
    <name evidence="2" type="ordered locus">LFE_0779</name>
</gene>
<dbReference type="OrthoDB" id="10016721at2"/>
<feature type="transmembrane region" description="Helical" evidence="1">
    <location>
        <begin position="6"/>
        <end position="22"/>
    </location>
</feature>
<keyword evidence="1" id="KW-0472">Membrane</keyword>
<dbReference type="EMBL" id="AP012342">
    <property type="protein sequence ID" value="BAM06494.1"/>
    <property type="molecule type" value="Genomic_DNA"/>
</dbReference>
<sequence>MLYLFMFFSAILAFFILFLVAGHLSGQKLFEWVFTDCLLWSAGFFLIDTPARWIYLPIPFLLPIVGPVLGCAGYLIFHLSRQQNYLADDPTLNAIFHPAGKMTRLTYVSLEEILEADRKIVSAGDILKWGDVPLKQALIDRLSSEGGSPRAIRALKGAWNDPDEEVRLFASTVLTRLEKGYQERIRTLEQMDEEHKSYSEIGKAYFDYAISNLVGQKLSEVLIMTGLSAYLIALRGNEFFSLEELVSIGSQAISKGNEEVETLVMDRIVTLGGRKEIKFLKWMRRYQDGEYFELQQDIRDSLSLFEKIPIPPYLDLWMSDPPDSGVHNG</sequence>
<dbReference type="RefSeq" id="WP_014448986.1">
    <property type="nucleotide sequence ID" value="NC_017094.1"/>
</dbReference>
<organism evidence="2 3">
    <name type="scientific">Leptospirillum ferrooxidans (strain C2-3)</name>
    <dbReference type="NCBI Taxonomy" id="1162668"/>
    <lineage>
        <taxon>Bacteria</taxon>
        <taxon>Pseudomonadati</taxon>
        <taxon>Nitrospirota</taxon>
        <taxon>Nitrospiria</taxon>
        <taxon>Nitrospirales</taxon>
        <taxon>Nitrospiraceae</taxon>
        <taxon>Leptospirillum</taxon>
    </lineage>
</organism>
<evidence type="ECO:0000313" key="2">
    <source>
        <dbReference type="EMBL" id="BAM06494.1"/>
    </source>
</evidence>
<feature type="transmembrane region" description="Helical" evidence="1">
    <location>
        <begin position="53"/>
        <end position="77"/>
    </location>
</feature>
<reference evidence="3" key="2">
    <citation type="submission" date="2012-03" db="EMBL/GenBank/DDBJ databases">
        <title>The complete genome sequence of the pioneer microbe on fresh volcanic deposit, Leptospirillum ferrooxidans strain C2-3.</title>
        <authorList>
            <person name="Fujimura R."/>
            <person name="Sato Y."/>
            <person name="Nishizawa T."/>
            <person name="Nanba K."/>
            <person name="Oshima K."/>
            <person name="Hattori M."/>
            <person name="Kamijo T."/>
            <person name="Ohta H."/>
        </authorList>
    </citation>
    <scope>NUCLEOTIDE SEQUENCE [LARGE SCALE GENOMIC DNA]</scope>
    <source>
        <strain evidence="3">C2-3</strain>
    </source>
</reference>
<proteinExistence type="predicted"/>
<feature type="transmembrane region" description="Helical" evidence="1">
    <location>
        <begin position="29"/>
        <end position="47"/>
    </location>
</feature>
<accession>I0IMJ5</accession>
<evidence type="ECO:0000256" key="1">
    <source>
        <dbReference type="SAM" id="Phobius"/>
    </source>
</evidence>
<dbReference type="PATRIC" id="fig|1162668.3.peg.912"/>
<evidence type="ECO:0000313" key="3">
    <source>
        <dbReference type="Proteomes" id="UP000007382"/>
    </source>
</evidence>
<keyword evidence="1" id="KW-1133">Transmembrane helix</keyword>
<keyword evidence="1" id="KW-0812">Transmembrane</keyword>
<name>I0IMJ5_LEPFC</name>
<dbReference type="HOGENOM" id="CLU_844113_0_0_0"/>
<keyword evidence="3" id="KW-1185">Reference proteome</keyword>
<reference evidence="2 3" key="1">
    <citation type="journal article" date="2012" name="J. Bacteriol.">
        <title>Complete Genome Sequence of Leptospirillum ferrooxidans Strain C2-3, Isolated from a Fresh Volcanic Ash Deposit on the Island of Miyake, Japan.</title>
        <authorList>
            <person name="Fujimura R."/>
            <person name="Sato Y."/>
            <person name="Nishizawa T."/>
            <person name="Oshima K."/>
            <person name="Kim S.-W."/>
            <person name="Hattori M."/>
            <person name="Kamijo T."/>
            <person name="Ohta H."/>
        </authorList>
    </citation>
    <scope>NUCLEOTIDE SEQUENCE [LARGE SCALE GENOMIC DNA]</scope>
    <source>
        <strain evidence="2 3">C2-3</strain>
    </source>
</reference>